<dbReference type="InterPro" id="IPR047988">
    <property type="entry name" value="Ribosomal_uS7m_fungi"/>
</dbReference>
<evidence type="ECO:0000259" key="9">
    <source>
        <dbReference type="Pfam" id="PF00177"/>
    </source>
</evidence>
<evidence type="ECO:0000256" key="8">
    <source>
        <dbReference type="RuleBase" id="RU003619"/>
    </source>
</evidence>
<dbReference type="FunFam" id="1.10.455.10:FF:000006">
    <property type="entry name" value="37S ribosomal protein S7, mitochondrial"/>
    <property type="match status" value="1"/>
</dbReference>
<dbReference type="InParanoid" id="G0VIN1"/>
<dbReference type="EMBL" id="HE576759">
    <property type="protein sequence ID" value="CCC71356.1"/>
    <property type="molecule type" value="Genomic_DNA"/>
</dbReference>
<evidence type="ECO:0000256" key="3">
    <source>
        <dbReference type="ARBA" id="ARBA00022980"/>
    </source>
</evidence>
<dbReference type="FunCoup" id="G0VIN1">
    <property type="interactions" value="327"/>
</dbReference>
<dbReference type="Gene3D" id="1.10.455.10">
    <property type="entry name" value="Ribosomal protein S7 domain"/>
    <property type="match status" value="1"/>
</dbReference>
<dbReference type="STRING" id="1064592.G0VIN1"/>
<dbReference type="PANTHER" id="PTHR11205">
    <property type="entry name" value="RIBOSOMAL PROTEIN S7"/>
    <property type="match status" value="1"/>
</dbReference>
<evidence type="ECO:0000256" key="4">
    <source>
        <dbReference type="ARBA" id="ARBA00023128"/>
    </source>
</evidence>
<organism evidence="10 11">
    <name type="scientific">Naumovozyma castellii</name>
    <name type="common">Yeast</name>
    <name type="synonym">Saccharomyces castellii</name>
    <dbReference type="NCBI Taxonomy" id="27288"/>
    <lineage>
        <taxon>Eukaryota</taxon>
        <taxon>Fungi</taxon>
        <taxon>Dikarya</taxon>
        <taxon>Ascomycota</taxon>
        <taxon>Saccharomycotina</taxon>
        <taxon>Saccharomycetes</taxon>
        <taxon>Saccharomycetales</taxon>
        <taxon>Saccharomycetaceae</taxon>
        <taxon>Naumovozyma</taxon>
    </lineage>
</organism>
<dbReference type="GO" id="GO:0005763">
    <property type="term" value="C:mitochondrial small ribosomal subunit"/>
    <property type="evidence" value="ECO:0007669"/>
    <property type="project" value="EnsemblFungi"/>
</dbReference>
<dbReference type="InterPro" id="IPR023798">
    <property type="entry name" value="Ribosomal_uS7_dom"/>
</dbReference>
<keyword evidence="3 8" id="KW-0689">Ribosomal protein</keyword>
<dbReference type="OrthoDB" id="9972728at2759"/>
<reference key="2">
    <citation type="submission" date="2011-08" db="EMBL/GenBank/DDBJ databases">
        <title>Genome sequence of Naumovozyma castellii.</title>
        <authorList>
            <person name="Gordon J.L."/>
            <person name="Armisen D."/>
            <person name="Proux-Wera E."/>
            <person name="OhEigeartaigh S.S."/>
            <person name="Byrne K.P."/>
            <person name="Wolfe K.H."/>
        </authorList>
    </citation>
    <scope>NUCLEOTIDE SEQUENCE</scope>
    <source>
        <strain>Type strain:CBS 4309</strain>
    </source>
</reference>
<evidence type="ECO:0000313" key="11">
    <source>
        <dbReference type="Proteomes" id="UP000001640"/>
    </source>
</evidence>
<accession>G0VIN1</accession>
<dbReference type="InterPro" id="IPR036823">
    <property type="entry name" value="Ribosomal_uS7_dom_sf"/>
</dbReference>
<dbReference type="GO" id="GO:0006412">
    <property type="term" value="P:translation"/>
    <property type="evidence" value="ECO:0007669"/>
    <property type="project" value="InterPro"/>
</dbReference>
<evidence type="ECO:0000313" key="10">
    <source>
        <dbReference type="EMBL" id="CCC71356.1"/>
    </source>
</evidence>
<evidence type="ECO:0000256" key="6">
    <source>
        <dbReference type="ARBA" id="ARBA00037226"/>
    </source>
</evidence>
<keyword evidence="4" id="KW-0496">Mitochondrion</keyword>
<comment type="similarity">
    <text evidence="2 8">Belongs to the universal ribosomal protein uS7 family.</text>
</comment>
<evidence type="ECO:0000256" key="7">
    <source>
        <dbReference type="ARBA" id="ARBA00039306"/>
    </source>
</evidence>
<dbReference type="PROSITE" id="PS00052">
    <property type="entry name" value="RIBOSOMAL_S7"/>
    <property type="match status" value="1"/>
</dbReference>
<comment type="function">
    <text evidence="6">Component of the mitochondrial ribosome (mitoribosome), a dedicated translation machinery responsible for the synthesis of mitochondrial genome-encoded proteins, including at least some of the essential transmembrane subunits of the mitochondrial respiratory chain. The mitoribosomes are attached to the mitochondrial inner membrane and translation products are cotranslationally integrated into the membrane.</text>
</comment>
<dbReference type="OMA" id="HVTNMIM"/>
<dbReference type="InterPro" id="IPR020606">
    <property type="entry name" value="Ribosomal_uS7_CS"/>
</dbReference>
<dbReference type="KEGG" id="ncs:NCAS_0H00460"/>
<proteinExistence type="inferred from homology"/>
<gene>
    <name evidence="10" type="primary">NCAS0H00460</name>
    <name evidence="10" type="ordered locus">NCAS_0H00460</name>
</gene>
<name>G0VIN1_NAUCA</name>
<keyword evidence="5 8" id="KW-0687">Ribonucleoprotein</keyword>
<dbReference type="GO" id="GO:0003735">
    <property type="term" value="F:structural constituent of ribosome"/>
    <property type="evidence" value="ECO:0007669"/>
    <property type="project" value="EnsemblFungi"/>
</dbReference>
<evidence type="ECO:0000256" key="2">
    <source>
        <dbReference type="ARBA" id="ARBA00007151"/>
    </source>
</evidence>
<feature type="domain" description="Small ribosomal subunit protein uS7" evidence="9">
    <location>
        <begin position="115"/>
        <end position="252"/>
    </location>
</feature>
<protein>
    <recommendedName>
        <fullName evidence="7">Small ribosomal subunit protein uS7m</fullName>
    </recommendedName>
</protein>
<sequence length="258" mass="29401">MLNIARTSLTKRALSRLPLPAVTLTKSASPCLIRFQGTIIPQQPSSEPLTDEQVDEWLTAIHDLKEQFQQQGFDPETSLASPGQPRVNFAHEQQKQATFKPTEEQILQWETLKDVPIPAKFDPILKHVTNMIMRDGKREKAERILSRALYLVHCQTRSDPIKILKDNLDQLSPLMITKTFKTGVAKASMIPVPLNERQRHRIAWKWITEGANQRVSKDFAVRLGEELIAISKGQSSAFDKRDQIHKTAIAHRAYIKLK</sequence>
<evidence type="ECO:0000256" key="5">
    <source>
        <dbReference type="ARBA" id="ARBA00023274"/>
    </source>
</evidence>
<dbReference type="InterPro" id="IPR000235">
    <property type="entry name" value="Ribosomal_uS7"/>
</dbReference>
<dbReference type="HOGENOM" id="CLU_049057_2_1_1"/>
<dbReference type="RefSeq" id="XP_003677707.1">
    <property type="nucleotide sequence ID" value="XM_003677659.1"/>
</dbReference>
<evidence type="ECO:0000256" key="1">
    <source>
        <dbReference type="ARBA" id="ARBA00004173"/>
    </source>
</evidence>
<comment type="subcellular location">
    <subcellularLocation>
        <location evidence="1">Mitochondrion</location>
    </subcellularLocation>
</comment>
<dbReference type="Proteomes" id="UP000001640">
    <property type="component" value="Chromosome 8"/>
</dbReference>
<dbReference type="GeneID" id="96905037"/>
<dbReference type="AlphaFoldDB" id="G0VIN1"/>
<dbReference type="eggNOG" id="KOG3291">
    <property type="taxonomic scope" value="Eukaryota"/>
</dbReference>
<reference evidence="10 11" key="1">
    <citation type="journal article" date="2011" name="Proc. Natl. Acad. Sci. U.S.A.">
        <title>Evolutionary erosion of yeast sex chromosomes by mating-type switching accidents.</title>
        <authorList>
            <person name="Gordon J.L."/>
            <person name="Armisen D."/>
            <person name="Proux-Wera E."/>
            <person name="Oheigeartaigh S.S."/>
            <person name="Byrne K.P."/>
            <person name="Wolfe K.H."/>
        </authorList>
    </citation>
    <scope>NUCLEOTIDE SEQUENCE [LARGE SCALE GENOMIC DNA]</scope>
    <source>
        <strain evidence="11">ATCC 76901 / BCRC 22586 / CBS 4309 / NBRC 1992 / NRRL Y-12630</strain>
    </source>
</reference>
<dbReference type="Pfam" id="PF00177">
    <property type="entry name" value="Ribosomal_S7"/>
    <property type="match status" value="1"/>
</dbReference>
<dbReference type="SUPFAM" id="SSF47973">
    <property type="entry name" value="Ribosomal protein S7"/>
    <property type="match status" value="1"/>
</dbReference>
<dbReference type="GO" id="GO:0003723">
    <property type="term" value="F:RNA binding"/>
    <property type="evidence" value="ECO:0007669"/>
    <property type="project" value="InterPro"/>
</dbReference>
<dbReference type="CDD" id="cd14868">
    <property type="entry name" value="uS7_Mitochondria_Fungi"/>
    <property type="match status" value="1"/>
</dbReference>
<keyword evidence="11" id="KW-1185">Reference proteome</keyword>